<evidence type="ECO:0000256" key="2">
    <source>
        <dbReference type="ARBA" id="ARBA00022777"/>
    </source>
</evidence>
<keyword evidence="5" id="KW-1185">Reference proteome</keyword>
<evidence type="ECO:0000259" key="3">
    <source>
        <dbReference type="PROSITE" id="PS51480"/>
    </source>
</evidence>
<protein>
    <submittedName>
        <fullName evidence="4">DAK2 domain-containing protein</fullName>
    </submittedName>
</protein>
<dbReference type="PANTHER" id="PTHR28629:SF4">
    <property type="entry name" value="TRIOKINASE_FMN CYCLASE"/>
    <property type="match status" value="1"/>
</dbReference>
<proteinExistence type="predicted"/>
<feature type="domain" description="DhaL" evidence="3">
    <location>
        <begin position="6"/>
        <end position="200"/>
    </location>
</feature>
<dbReference type="InterPro" id="IPR050861">
    <property type="entry name" value="Dihydroxyacetone_Kinase"/>
</dbReference>
<dbReference type="InterPro" id="IPR036117">
    <property type="entry name" value="DhaL_dom_sf"/>
</dbReference>
<keyword evidence="2" id="KW-0418">Kinase</keyword>
<dbReference type="Proteomes" id="UP001595632">
    <property type="component" value="Unassembled WGS sequence"/>
</dbReference>
<dbReference type="Pfam" id="PF02734">
    <property type="entry name" value="Dak2"/>
    <property type="match status" value="1"/>
</dbReference>
<dbReference type="SUPFAM" id="SSF101473">
    <property type="entry name" value="DhaL-like"/>
    <property type="match status" value="1"/>
</dbReference>
<dbReference type="PANTHER" id="PTHR28629">
    <property type="entry name" value="TRIOKINASE/FMN CYCLASE"/>
    <property type="match status" value="1"/>
</dbReference>
<evidence type="ECO:0000313" key="4">
    <source>
        <dbReference type="EMBL" id="MFC3141869.1"/>
    </source>
</evidence>
<gene>
    <name evidence="4" type="ORF">ACFOGP_04075</name>
</gene>
<dbReference type="InterPro" id="IPR004007">
    <property type="entry name" value="DhaL_dom"/>
</dbReference>
<dbReference type="Gene3D" id="1.25.40.340">
    <property type="match status" value="1"/>
</dbReference>
<evidence type="ECO:0000313" key="5">
    <source>
        <dbReference type="Proteomes" id="UP001595632"/>
    </source>
</evidence>
<organism evidence="4 5">
    <name type="scientific">Psychromarinibacter halotolerans</name>
    <dbReference type="NCBI Taxonomy" id="1775175"/>
    <lineage>
        <taxon>Bacteria</taxon>
        <taxon>Pseudomonadati</taxon>
        <taxon>Pseudomonadota</taxon>
        <taxon>Alphaproteobacteria</taxon>
        <taxon>Rhodobacterales</taxon>
        <taxon>Paracoccaceae</taxon>
        <taxon>Psychromarinibacter</taxon>
    </lineage>
</organism>
<comment type="caution">
    <text evidence="4">The sequence shown here is derived from an EMBL/GenBank/DDBJ whole genome shotgun (WGS) entry which is preliminary data.</text>
</comment>
<dbReference type="RefSeq" id="WP_275631882.1">
    <property type="nucleotide sequence ID" value="NZ_JARGYD010000002.1"/>
</dbReference>
<dbReference type="SMART" id="SM01120">
    <property type="entry name" value="Dak2"/>
    <property type="match status" value="1"/>
</dbReference>
<keyword evidence="1" id="KW-0808">Transferase</keyword>
<accession>A0ABV7GJX2</accession>
<reference evidence="5" key="1">
    <citation type="journal article" date="2019" name="Int. J. Syst. Evol. Microbiol.">
        <title>The Global Catalogue of Microorganisms (GCM) 10K type strain sequencing project: providing services to taxonomists for standard genome sequencing and annotation.</title>
        <authorList>
            <consortium name="The Broad Institute Genomics Platform"/>
            <consortium name="The Broad Institute Genome Sequencing Center for Infectious Disease"/>
            <person name="Wu L."/>
            <person name="Ma J."/>
        </authorList>
    </citation>
    <scope>NUCLEOTIDE SEQUENCE [LARGE SCALE GENOMIC DNA]</scope>
    <source>
        <strain evidence="5">KCTC 52366</strain>
    </source>
</reference>
<sequence>MGLTVSALNAAIGRAADAARAAEADLNAADAKMGDGDTGFTVRRLFDALDAAKPEGNDLGEAFASLARTCSGATGSSLGTLVTVAMMTLAKPLKGTEDLPWADLSDYLAEVRDRMLARGGAELGDKTMVDMLDAIVTATRGIDDPARMGQAAMDSASETLTAFRDRPNRIGRARMFADRTVGQDDPGMLALHRLLAATVAKEPSDA</sequence>
<dbReference type="PROSITE" id="PS51480">
    <property type="entry name" value="DHAL"/>
    <property type="match status" value="1"/>
</dbReference>
<evidence type="ECO:0000256" key="1">
    <source>
        <dbReference type="ARBA" id="ARBA00022679"/>
    </source>
</evidence>
<dbReference type="EMBL" id="JBHRTB010000010">
    <property type="protein sequence ID" value="MFC3141869.1"/>
    <property type="molecule type" value="Genomic_DNA"/>
</dbReference>
<name>A0ABV7GJX2_9RHOB</name>